<protein>
    <submittedName>
        <fullName evidence="1">Uncharacterized protein</fullName>
    </submittedName>
</protein>
<comment type="caution">
    <text evidence="1">The sequence shown here is derived from an EMBL/GenBank/DDBJ whole genome shotgun (WGS) entry which is preliminary data.</text>
</comment>
<dbReference type="EMBL" id="JAFIQS010000009">
    <property type="protein sequence ID" value="KAG5165777.1"/>
    <property type="molecule type" value="Genomic_DNA"/>
</dbReference>
<organism evidence="1">
    <name type="scientific">Psilocybe cubensis</name>
    <name type="common">Psychedelic mushroom</name>
    <name type="synonym">Stropharia cubensis</name>
    <dbReference type="NCBI Taxonomy" id="181762"/>
    <lineage>
        <taxon>Eukaryota</taxon>
        <taxon>Fungi</taxon>
        <taxon>Dikarya</taxon>
        <taxon>Basidiomycota</taxon>
        <taxon>Agaricomycotina</taxon>
        <taxon>Agaricomycetes</taxon>
        <taxon>Agaricomycetidae</taxon>
        <taxon>Agaricales</taxon>
        <taxon>Agaricineae</taxon>
        <taxon>Strophariaceae</taxon>
        <taxon>Psilocybe</taxon>
    </lineage>
</organism>
<evidence type="ECO:0000313" key="1">
    <source>
        <dbReference type="EMBL" id="KAG5165777.1"/>
    </source>
</evidence>
<dbReference type="OrthoDB" id="3054393at2759"/>
<sequence>MKSLEKAYAEVTKLEPLEDDSDDRNNIARLHRMAGLMYMHLTGVMYASGIEPDTDCWREIEVPTDGKMIPQTRFNSLLAQDMVPVTAQDWAYDLGVCLGQKAREEGALLRLYRGYTTDGNLRDYIGTYAYNGTFISICEASFSIEQITNVCDRLYRREMLQADIKTDDKLQSYVHGLLGIIQAIRYAREWGTLDRATKGRYREAVIADLVAGEEELERKKISVVLGHRHEKIVKARKDLAKLYEQFGVCILLDAFWNPSICYADGKTGRSITFTSMVAIALKTPPREMPHKSMEFFVELMDIIGGPVRDYVFDFVDNRTSAGQTV</sequence>
<accession>A0A8H7XS08</accession>
<proteinExistence type="predicted"/>
<name>A0A8H7XS08_PSICU</name>
<dbReference type="AlphaFoldDB" id="A0A8H7XS08"/>
<reference evidence="1" key="1">
    <citation type="submission" date="2021-02" db="EMBL/GenBank/DDBJ databases">
        <title>Psilocybe cubensis genome.</title>
        <authorList>
            <person name="Mckernan K.J."/>
            <person name="Crawford S."/>
            <person name="Trippe A."/>
            <person name="Kane L.T."/>
            <person name="Mclaughlin S."/>
        </authorList>
    </citation>
    <scope>NUCLEOTIDE SEQUENCE [LARGE SCALE GENOMIC DNA]</scope>
    <source>
        <strain evidence="1">MGC-MH-2018</strain>
    </source>
</reference>
<gene>
    <name evidence="1" type="ORF">JR316_009362</name>
</gene>